<keyword evidence="2" id="KW-0004">4Fe-4S</keyword>
<evidence type="ECO:0000313" key="8">
    <source>
        <dbReference type="EMBL" id="CQR72434.1"/>
    </source>
</evidence>
<evidence type="ECO:0000256" key="6">
    <source>
        <dbReference type="ARBA" id="ARBA00023014"/>
    </source>
</evidence>
<dbReference type="Gene3D" id="1.20.58.2180">
    <property type="match status" value="1"/>
</dbReference>
<keyword evidence="6" id="KW-0411">Iron-sulfur</keyword>
<name>A0A0U1L0I0_9FIRM</name>
<evidence type="ECO:0000256" key="4">
    <source>
        <dbReference type="ARBA" id="ARBA00022723"/>
    </source>
</evidence>
<dbReference type="InterPro" id="IPR013785">
    <property type="entry name" value="Aldolase_TIM"/>
</dbReference>
<dbReference type="Pfam" id="PF04055">
    <property type="entry name" value="Radical_SAM"/>
    <property type="match status" value="1"/>
</dbReference>
<evidence type="ECO:0000313" key="9">
    <source>
        <dbReference type="Proteomes" id="UP000049855"/>
    </source>
</evidence>
<dbReference type="InterPro" id="IPR007197">
    <property type="entry name" value="rSAM"/>
</dbReference>
<gene>
    <name evidence="8" type="ORF">SpAn4DRAFT_2894</name>
</gene>
<dbReference type="GO" id="GO:0016829">
    <property type="term" value="F:lyase activity"/>
    <property type="evidence" value="ECO:0007669"/>
    <property type="project" value="UniProtKB-KW"/>
</dbReference>
<dbReference type="EMBL" id="CTRP01000010">
    <property type="protein sequence ID" value="CQR72434.1"/>
    <property type="molecule type" value="Genomic_DNA"/>
</dbReference>
<dbReference type="InterPro" id="IPR058240">
    <property type="entry name" value="rSAM_sf"/>
</dbReference>
<keyword evidence="8" id="KW-0456">Lyase</keyword>
<dbReference type="GO" id="GO:0051539">
    <property type="term" value="F:4 iron, 4 sulfur cluster binding"/>
    <property type="evidence" value="ECO:0007669"/>
    <property type="project" value="UniProtKB-KW"/>
</dbReference>
<dbReference type="Proteomes" id="UP000049855">
    <property type="component" value="Unassembled WGS sequence"/>
</dbReference>
<sequence>MGCDEEMKCSICERGCVIPAGGIGACGMYGNKEETITELFPDKYLITTPISVETMPMLHFYPGGKFLQISTAGCNFECAGCISTVIVREMDAASKILHKLSPAEVIKKAMDNECCGIVFLMNDPLASFPTFVEVAKTAKKHGLLVGFSSNGYFTCDSLNRISEVLDFANIGVKGLSNQAYRQCGGSTPEPVLRNINALYERGIHVEVSCIHCNHNQEELASLARKISEISREIPLQIMRFIPLESADPLLEPAIRETEELRNILLKHLDYVYVFNSPGTEYLSTFCPDCGEVIFKRDFYGPMGAKLRAAGVGLAEGNICPNCGRKLNFKGSGAIELYREEGFQGGYPFTRALEMIEAILIAIGAEDKKKVLRAWEEVLSGNGLMKLHHDIQNPETYISLIRHFGELIQHAAAAEKLAVYMETKLMVIKQALVNIKKKPRVYYAMGKPNFCLNGERFENQLIEVAGGISENKKISGSGRPGVGITYEVLKSLNPEVIFISSFLSSTVEDFYHEFPEDMLNIDAVKNHRIYTHPGPCWDFGSPRWILGLMHIANVLHPEMFSFDIISEAKMFYREFYNLNFNVLDCNRSFGKPSSKWRWKA</sequence>
<dbReference type="SUPFAM" id="SSF53807">
    <property type="entry name" value="Helical backbone' metal receptor"/>
    <property type="match status" value="1"/>
</dbReference>
<dbReference type="InterPro" id="IPR034457">
    <property type="entry name" value="Organic_radical-activating"/>
</dbReference>
<evidence type="ECO:0000259" key="7">
    <source>
        <dbReference type="PROSITE" id="PS51918"/>
    </source>
</evidence>
<evidence type="ECO:0000256" key="1">
    <source>
        <dbReference type="ARBA" id="ARBA00001966"/>
    </source>
</evidence>
<evidence type="ECO:0000256" key="2">
    <source>
        <dbReference type="ARBA" id="ARBA00022485"/>
    </source>
</evidence>
<keyword evidence="3" id="KW-0949">S-adenosyl-L-methionine</keyword>
<dbReference type="SFLD" id="SFLDS00029">
    <property type="entry name" value="Radical_SAM"/>
    <property type="match status" value="1"/>
</dbReference>
<organism evidence="8 9">
    <name type="scientific">Sporomusa ovata</name>
    <dbReference type="NCBI Taxonomy" id="2378"/>
    <lineage>
        <taxon>Bacteria</taxon>
        <taxon>Bacillati</taxon>
        <taxon>Bacillota</taxon>
        <taxon>Negativicutes</taxon>
        <taxon>Selenomonadales</taxon>
        <taxon>Sporomusaceae</taxon>
        <taxon>Sporomusa</taxon>
    </lineage>
</organism>
<dbReference type="InterPro" id="IPR027596">
    <property type="entry name" value="AmmeMemoSam_rS"/>
</dbReference>
<keyword evidence="8" id="KW-0670">Pyruvate</keyword>
<dbReference type="Gene3D" id="3.40.50.1980">
    <property type="entry name" value="Nitrogenase molybdenum iron protein domain"/>
    <property type="match status" value="1"/>
</dbReference>
<keyword evidence="4" id="KW-0479">Metal-binding</keyword>
<dbReference type="PANTHER" id="PTHR30352:SF5">
    <property type="entry name" value="PYRUVATE FORMATE-LYASE 1-ACTIVATING ENZYME"/>
    <property type="match status" value="1"/>
</dbReference>
<keyword evidence="9" id="KW-1185">Reference proteome</keyword>
<evidence type="ECO:0000256" key="5">
    <source>
        <dbReference type="ARBA" id="ARBA00023004"/>
    </source>
</evidence>
<dbReference type="AlphaFoldDB" id="A0A0U1L0I0"/>
<dbReference type="SFLD" id="SFLDG01101">
    <property type="entry name" value="Uncharacterised_Radical_SAM_Su"/>
    <property type="match status" value="1"/>
</dbReference>
<dbReference type="RefSeq" id="WP_021167147.1">
    <property type="nucleotide sequence ID" value="NZ_CTRP01000010.1"/>
</dbReference>
<proteinExistence type="predicted"/>
<dbReference type="Gene3D" id="3.20.20.70">
    <property type="entry name" value="Aldolase class I"/>
    <property type="match status" value="1"/>
</dbReference>
<dbReference type="GO" id="GO:0046872">
    <property type="term" value="F:metal ion binding"/>
    <property type="evidence" value="ECO:0007669"/>
    <property type="project" value="UniProtKB-KW"/>
</dbReference>
<dbReference type="PANTHER" id="PTHR30352">
    <property type="entry name" value="PYRUVATE FORMATE-LYASE-ACTIVATING ENZYME"/>
    <property type="match status" value="1"/>
</dbReference>
<dbReference type="SUPFAM" id="SSF102114">
    <property type="entry name" value="Radical SAM enzymes"/>
    <property type="match status" value="1"/>
</dbReference>
<reference evidence="9" key="1">
    <citation type="submission" date="2015-03" db="EMBL/GenBank/DDBJ databases">
        <authorList>
            <person name="Nijsse Bart"/>
        </authorList>
    </citation>
    <scope>NUCLEOTIDE SEQUENCE [LARGE SCALE GENOMIC DNA]</scope>
</reference>
<evidence type="ECO:0000256" key="3">
    <source>
        <dbReference type="ARBA" id="ARBA00022691"/>
    </source>
</evidence>
<keyword evidence="5" id="KW-0408">Iron</keyword>
<protein>
    <submittedName>
        <fullName evidence="8">COG1180: Radical SAM, Pyruvate-formate lyase-activating enzyme like</fullName>
    </submittedName>
</protein>
<dbReference type="PROSITE" id="PS51918">
    <property type="entry name" value="RADICAL_SAM"/>
    <property type="match status" value="1"/>
</dbReference>
<comment type="cofactor">
    <cofactor evidence="1">
        <name>[4Fe-4S] cluster</name>
        <dbReference type="ChEBI" id="CHEBI:49883"/>
    </cofactor>
</comment>
<accession>A0A0U1L0I0</accession>
<feature type="domain" description="Radical SAM core" evidence="7">
    <location>
        <begin position="59"/>
        <end position="275"/>
    </location>
</feature>